<evidence type="ECO:0000313" key="6">
    <source>
        <dbReference type="Proteomes" id="UP000198287"/>
    </source>
</evidence>
<feature type="compositionally biased region" description="Low complexity" evidence="2">
    <location>
        <begin position="514"/>
        <end position="536"/>
    </location>
</feature>
<feature type="region of interest" description="Disordered" evidence="2">
    <location>
        <begin position="385"/>
        <end position="695"/>
    </location>
</feature>
<sequence length="982" mass="107932">MGKPLMHSRASVTGAVLLTVICLQFGGCIAQLCNLNDVQSTAGSCTPIKSCRYAIGQLYAGATVKRCPSGGDLICCPTELTLSQKKCDEYKEILKSPKTFGQSRFEQAHCAFQGSPAFIVGGRDAHEFEFPHAVGLGYGSSSENLQFLCGATLISDSYLLTAAHCLNNQKHGSPRWAVIGDVTLKQSTSVYRKKVRITDWVLHPNYAPPKIYDDIALLKLGEKVELSRYLLPACLGDPIITPKNDGNVQAIGWGQTGVGESQAENLQAVNLSVIATKRCNQDFAEDSNKPFRYPEGFRKSQFCAGDTSQPDGTVGKDTCNGDSGGGVVVNPEVHCLFHVVGITSLGSKYCGYGEPAVYTKVAAYVDWIERTIWSSFVQVGKMRMKPVLPPPMKPKVSPPRLPVKLERPSPPVEAECPSLVEVERSSEKSESERLLSESSCSPVDLEGQRSNSSPMESEHSPLSETEFSPTESGRPLFSQPDRSPVVSELRSLLSKIEGFSVKRSPPPLEPERSPPVVERSPTAVERSPSPLERSPPAVERSPPAFEHSPPAVERSPPAFERSPPAVERSPPAVERSPPTFERSPPAVERSSPTFERSPPAVERSPPPVEPEDPSVNSELELLLSEPAGSPMESEDSSVNSPLPMAESSPKEPELPLLLNSEPTVEQPEIYSEEPKLPPVSDSEPPPSPPPAKLRPIAHQEDCEYDEEAFLNKMEESFLTPFILEAELARDIERHEEDWKRTHKKKARKPPALYKRPIKDIANDPVILNYLKEQKELITKYREDYYRRCACEAEEDEEWKQSIEKDEGRKNLTSDEEDLFVEKPMDEDQNKKHILVKTDAEITKMDVCLAGMVIAPYQRLDIFPIMIPHGIPSDAVPSTSAAATRPPVDKKGDDDIPPSKMNQASTALDNINVQLSPESEADDKDMDIEMTTSQEVITSNMAGNPIVPPIADTTPQDKPKNMEAINLDLFGDISISDASDTDL</sequence>
<dbReference type="PANTHER" id="PTHR24260">
    <property type="match status" value="1"/>
</dbReference>
<protein>
    <submittedName>
        <fullName evidence="5">Serine protease snake</fullName>
    </submittedName>
</protein>
<reference evidence="5 6" key="1">
    <citation type="submission" date="2015-12" db="EMBL/GenBank/DDBJ databases">
        <title>The genome of Folsomia candida.</title>
        <authorList>
            <person name="Faddeeva A."/>
            <person name="Derks M.F."/>
            <person name="Anvar Y."/>
            <person name="Smit S."/>
            <person name="Van Straalen N."/>
            <person name="Roelofs D."/>
        </authorList>
    </citation>
    <scope>NUCLEOTIDE SEQUENCE [LARGE SCALE GENOMIC DNA]</scope>
    <source>
        <strain evidence="5 6">VU population</strain>
        <tissue evidence="5">Whole body</tissue>
    </source>
</reference>
<feature type="region of interest" description="Disordered" evidence="2">
    <location>
        <begin position="874"/>
        <end position="905"/>
    </location>
</feature>
<dbReference type="PROSITE" id="PS50240">
    <property type="entry name" value="TRYPSIN_DOM"/>
    <property type="match status" value="1"/>
</dbReference>
<dbReference type="FunFam" id="2.40.10.10:FF:000068">
    <property type="entry name" value="transmembrane protease serine 2"/>
    <property type="match status" value="1"/>
</dbReference>
<feature type="chain" id="PRO_5012149605" evidence="3">
    <location>
        <begin position="31"/>
        <end position="982"/>
    </location>
</feature>
<dbReference type="PROSITE" id="PS00134">
    <property type="entry name" value="TRYPSIN_HIS"/>
    <property type="match status" value="1"/>
</dbReference>
<feature type="compositionally biased region" description="Basic and acidic residues" evidence="2">
    <location>
        <begin position="421"/>
        <end position="435"/>
    </location>
</feature>
<feature type="region of interest" description="Disordered" evidence="2">
    <location>
        <begin position="937"/>
        <end position="959"/>
    </location>
</feature>
<dbReference type="AlphaFoldDB" id="A0A226ET47"/>
<feature type="domain" description="Peptidase S1" evidence="4">
    <location>
        <begin position="119"/>
        <end position="373"/>
    </location>
</feature>
<keyword evidence="5" id="KW-0645">Protease</keyword>
<dbReference type="InterPro" id="IPR018114">
    <property type="entry name" value="TRYPSIN_HIS"/>
</dbReference>
<dbReference type="EMBL" id="LNIX01000002">
    <property type="protein sequence ID" value="OXA60783.1"/>
    <property type="molecule type" value="Genomic_DNA"/>
</dbReference>
<dbReference type="GO" id="GO:0004252">
    <property type="term" value="F:serine-type endopeptidase activity"/>
    <property type="evidence" value="ECO:0007669"/>
    <property type="project" value="InterPro"/>
</dbReference>
<dbReference type="InterPro" id="IPR043504">
    <property type="entry name" value="Peptidase_S1_PA_chymotrypsin"/>
</dbReference>
<dbReference type="InterPro" id="IPR001254">
    <property type="entry name" value="Trypsin_dom"/>
</dbReference>
<evidence type="ECO:0000256" key="3">
    <source>
        <dbReference type="SAM" id="SignalP"/>
    </source>
</evidence>
<dbReference type="InterPro" id="IPR001314">
    <property type="entry name" value="Peptidase_S1A"/>
</dbReference>
<dbReference type="Gene3D" id="2.40.10.10">
    <property type="entry name" value="Trypsin-like serine proteases"/>
    <property type="match status" value="1"/>
</dbReference>
<dbReference type="Proteomes" id="UP000198287">
    <property type="component" value="Unassembled WGS sequence"/>
</dbReference>
<keyword evidence="5" id="KW-0378">Hydrolase</keyword>
<organism evidence="5 6">
    <name type="scientific">Folsomia candida</name>
    <name type="common">Springtail</name>
    <dbReference type="NCBI Taxonomy" id="158441"/>
    <lineage>
        <taxon>Eukaryota</taxon>
        <taxon>Metazoa</taxon>
        <taxon>Ecdysozoa</taxon>
        <taxon>Arthropoda</taxon>
        <taxon>Hexapoda</taxon>
        <taxon>Collembola</taxon>
        <taxon>Entomobryomorpha</taxon>
        <taxon>Isotomoidea</taxon>
        <taxon>Isotomidae</taxon>
        <taxon>Proisotominae</taxon>
        <taxon>Folsomia</taxon>
    </lineage>
</organism>
<keyword evidence="1" id="KW-1015">Disulfide bond</keyword>
<feature type="signal peptide" evidence="3">
    <location>
        <begin position="1"/>
        <end position="30"/>
    </location>
</feature>
<dbReference type="InterPro" id="IPR009003">
    <property type="entry name" value="Peptidase_S1_PA"/>
</dbReference>
<dbReference type="SUPFAM" id="SSF50494">
    <property type="entry name" value="Trypsin-like serine proteases"/>
    <property type="match status" value="1"/>
</dbReference>
<feature type="compositionally biased region" description="Low complexity" evidence="2">
    <location>
        <begin position="613"/>
        <end position="625"/>
    </location>
</feature>
<feature type="compositionally biased region" description="Polar residues" evidence="2">
    <location>
        <begin position="462"/>
        <end position="471"/>
    </location>
</feature>
<dbReference type="OrthoDB" id="6339452at2759"/>
<comment type="caution">
    <text evidence="5">The sequence shown here is derived from an EMBL/GenBank/DDBJ whole genome shotgun (WGS) entry which is preliminary data.</text>
</comment>
<dbReference type="STRING" id="158441.A0A226ET47"/>
<evidence type="ECO:0000256" key="1">
    <source>
        <dbReference type="ARBA" id="ARBA00023157"/>
    </source>
</evidence>
<evidence type="ECO:0000313" key="5">
    <source>
        <dbReference type="EMBL" id="OXA60783.1"/>
    </source>
</evidence>
<dbReference type="PRINTS" id="PR00722">
    <property type="entry name" value="CHYMOTRYPSIN"/>
</dbReference>
<gene>
    <name evidence="5" type="ORF">Fcan01_04128</name>
</gene>
<dbReference type="PANTHER" id="PTHR24260:SF147">
    <property type="entry name" value="EG:BACR7A4.3 PROTEIN-RELATED"/>
    <property type="match status" value="1"/>
</dbReference>
<dbReference type="Pfam" id="PF00089">
    <property type="entry name" value="Trypsin"/>
    <property type="match status" value="1"/>
</dbReference>
<accession>A0A226ET47</accession>
<evidence type="ECO:0000256" key="2">
    <source>
        <dbReference type="SAM" id="MobiDB-lite"/>
    </source>
</evidence>
<dbReference type="GO" id="GO:0006508">
    <property type="term" value="P:proteolysis"/>
    <property type="evidence" value="ECO:0007669"/>
    <property type="project" value="UniProtKB-KW"/>
</dbReference>
<proteinExistence type="predicted"/>
<keyword evidence="6" id="KW-1185">Reference proteome</keyword>
<feature type="compositionally biased region" description="Pro residues" evidence="2">
    <location>
        <begin position="387"/>
        <end position="401"/>
    </location>
</feature>
<dbReference type="InterPro" id="IPR051333">
    <property type="entry name" value="CLIP_Serine_Protease"/>
</dbReference>
<keyword evidence="3" id="KW-0732">Signal</keyword>
<dbReference type="OMA" id="YNPETCG"/>
<dbReference type="CDD" id="cd00190">
    <property type="entry name" value="Tryp_SPc"/>
    <property type="match status" value="1"/>
</dbReference>
<evidence type="ECO:0000259" key="4">
    <source>
        <dbReference type="PROSITE" id="PS50240"/>
    </source>
</evidence>
<name>A0A226ET47_FOLCA</name>
<dbReference type="SMART" id="SM00020">
    <property type="entry name" value="Tryp_SPc"/>
    <property type="match status" value="1"/>
</dbReference>
<feature type="compositionally biased region" description="Pro residues" evidence="2">
    <location>
        <begin position="683"/>
        <end position="692"/>
    </location>
</feature>